<feature type="domain" description="K+ potassium transporter integral membrane" evidence="3">
    <location>
        <begin position="245"/>
        <end position="314"/>
    </location>
</feature>
<name>A0A7J7MXW3_9MAGN</name>
<accession>A0A7J7MXW3</accession>
<evidence type="ECO:0000256" key="1">
    <source>
        <dbReference type="ARBA" id="ARBA00008440"/>
    </source>
</evidence>
<keyword evidence="5" id="KW-1185">Reference proteome</keyword>
<comment type="caution">
    <text evidence="4">The sequence shown here is derived from an EMBL/GenBank/DDBJ whole genome shotgun (WGS) entry which is preliminary data.</text>
</comment>
<evidence type="ECO:0000256" key="2">
    <source>
        <dbReference type="SAM" id="Phobius"/>
    </source>
</evidence>
<gene>
    <name evidence="4" type="ORF">GIB67_030013</name>
</gene>
<evidence type="ECO:0000313" key="4">
    <source>
        <dbReference type="EMBL" id="KAF6159755.1"/>
    </source>
</evidence>
<organism evidence="4 5">
    <name type="scientific">Kingdonia uniflora</name>
    <dbReference type="NCBI Taxonomy" id="39325"/>
    <lineage>
        <taxon>Eukaryota</taxon>
        <taxon>Viridiplantae</taxon>
        <taxon>Streptophyta</taxon>
        <taxon>Embryophyta</taxon>
        <taxon>Tracheophyta</taxon>
        <taxon>Spermatophyta</taxon>
        <taxon>Magnoliopsida</taxon>
        <taxon>Ranunculales</taxon>
        <taxon>Circaeasteraceae</taxon>
        <taxon>Kingdonia</taxon>
    </lineage>
</organism>
<comment type="similarity">
    <text evidence="1">Belongs to the HAK/KUP transporter (TC 2.A.72.3) family.</text>
</comment>
<evidence type="ECO:0000313" key="5">
    <source>
        <dbReference type="Proteomes" id="UP000541444"/>
    </source>
</evidence>
<dbReference type="PANTHER" id="PTHR30540:SF106">
    <property type="entry name" value="POTASSIUM TRANSPORTER 26"/>
    <property type="match status" value="1"/>
</dbReference>
<sequence>MDAIKARKYMRGSSPWGSCLRIKFLDIGLRSRGSVNGVAVGANSHVYIGIVTSQLDKDEILRDLMRVGFRAPKKITDLSSESALLMEFETTEDASIVMAHLKQYRKESGYHVLDKASAVSLSPRIDLEDRGGHENRLSANFSQAEGHTTSHVTGNVWMYSRPVYELQFSAPANHEVILHEEESNVEEQTTPNPLGASPSSMKSFSLIYRLPSRKPKEGIPFLVLFNSLELLILQDYVFVQTMALAYSSLGVVYGDIGTSPLYTFSSVRLANPGEEDIIGFLSLVFWTLTLIGLVKYVSVVLLADDHGEGKFMSVFLYSKYMG</sequence>
<keyword evidence="2" id="KW-0812">Transmembrane</keyword>
<keyword evidence="2" id="KW-1133">Transmembrane helix</keyword>
<reference evidence="4 5" key="1">
    <citation type="journal article" date="2020" name="IScience">
        <title>Genome Sequencing of the Endangered Kingdonia uniflora (Circaeasteraceae, Ranunculales) Reveals Potential Mechanisms of Evolutionary Specialization.</title>
        <authorList>
            <person name="Sun Y."/>
            <person name="Deng T."/>
            <person name="Zhang A."/>
            <person name="Moore M.J."/>
            <person name="Landis J.B."/>
            <person name="Lin N."/>
            <person name="Zhang H."/>
            <person name="Zhang X."/>
            <person name="Huang J."/>
            <person name="Zhang X."/>
            <person name="Sun H."/>
            <person name="Wang H."/>
        </authorList>
    </citation>
    <scope>NUCLEOTIDE SEQUENCE [LARGE SCALE GENOMIC DNA]</scope>
    <source>
        <strain evidence="4">TB1705</strain>
        <tissue evidence="4">Leaf</tissue>
    </source>
</reference>
<keyword evidence="2" id="KW-0472">Membrane</keyword>
<dbReference type="GO" id="GO:0016020">
    <property type="term" value="C:membrane"/>
    <property type="evidence" value="ECO:0007669"/>
    <property type="project" value="InterPro"/>
</dbReference>
<dbReference type="Pfam" id="PF02705">
    <property type="entry name" value="K_trans"/>
    <property type="match status" value="1"/>
</dbReference>
<dbReference type="OrthoDB" id="504708at2759"/>
<feature type="transmembrane region" description="Helical" evidence="2">
    <location>
        <begin position="277"/>
        <end position="303"/>
    </location>
</feature>
<dbReference type="PANTHER" id="PTHR30540">
    <property type="entry name" value="OSMOTIC STRESS POTASSIUM TRANSPORTER"/>
    <property type="match status" value="1"/>
</dbReference>
<proteinExistence type="inferred from homology"/>
<dbReference type="InterPro" id="IPR053951">
    <property type="entry name" value="K_trans_N"/>
</dbReference>
<evidence type="ECO:0000259" key="3">
    <source>
        <dbReference type="Pfam" id="PF02705"/>
    </source>
</evidence>
<dbReference type="EMBL" id="JACGCM010001188">
    <property type="protein sequence ID" value="KAF6159755.1"/>
    <property type="molecule type" value="Genomic_DNA"/>
</dbReference>
<dbReference type="GO" id="GO:0015079">
    <property type="term" value="F:potassium ion transmembrane transporter activity"/>
    <property type="evidence" value="ECO:0007669"/>
    <property type="project" value="InterPro"/>
</dbReference>
<dbReference type="AlphaFoldDB" id="A0A7J7MXW3"/>
<protein>
    <recommendedName>
        <fullName evidence="3">K+ potassium transporter integral membrane domain-containing protein</fullName>
    </recommendedName>
</protein>
<dbReference type="Proteomes" id="UP000541444">
    <property type="component" value="Unassembled WGS sequence"/>
</dbReference>
<dbReference type="InterPro" id="IPR003855">
    <property type="entry name" value="K+_transporter"/>
</dbReference>